<keyword evidence="1" id="KW-0472">Membrane</keyword>
<keyword evidence="1" id="KW-1133">Transmembrane helix</keyword>
<reference evidence="2" key="1">
    <citation type="submission" date="2019-03" db="EMBL/GenBank/DDBJ databases">
        <title>Improved annotation for the trematode Fasciola hepatica.</title>
        <authorList>
            <person name="Choi Y.-J."/>
            <person name="Martin J."/>
            <person name="Mitreva M."/>
        </authorList>
    </citation>
    <scope>NUCLEOTIDE SEQUENCE [LARGE SCALE GENOMIC DNA]</scope>
</reference>
<accession>A0A4E0RWA2</accession>
<protein>
    <submittedName>
        <fullName evidence="2">Uncharacterized protein</fullName>
    </submittedName>
</protein>
<keyword evidence="3" id="KW-1185">Reference proteome</keyword>
<gene>
    <name evidence="2" type="ORF">D915_002215</name>
</gene>
<keyword evidence="1" id="KW-0812">Transmembrane</keyword>
<comment type="caution">
    <text evidence="2">The sequence shown here is derived from an EMBL/GenBank/DDBJ whole genome shotgun (WGS) entry which is preliminary data.</text>
</comment>
<feature type="transmembrane region" description="Helical" evidence="1">
    <location>
        <begin position="20"/>
        <end position="38"/>
    </location>
</feature>
<evidence type="ECO:0000256" key="1">
    <source>
        <dbReference type="SAM" id="Phobius"/>
    </source>
</evidence>
<name>A0A4E0RWA2_FASHE</name>
<dbReference type="Proteomes" id="UP000230066">
    <property type="component" value="Unassembled WGS sequence"/>
</dbReference>
<evidence type="ECO:0000313" key="2">
    <source>
        <dbReference type="EMBL" id="THD27008.1"/>
    </source>
</evidence>
<dbReference type="EMBL" id="JXXN02000555">
    <property type="protein sequence ID" value="THD27008.1"/>
    <property type="molecule type" value="Genomic_DNA"/>
</dbReference>
<evidence type="ECO:0000313" key="3">
    <source>
        <dbReference type="Proteomes" id="UP000230066"/>
    </source>
</evidence>
<proteinExistence type="predicted"/>
<sequence>MQLPRSPVRMTIGNLGGDSGIVNALFILVFILLLSDAFGGGSSRFVPAVTVDWHDLDNDSTQFDGVRRFRRASSKDFDGRIRESTTNKRLSKFGKKNKVIACSVIDIPVSIFDWHAIVECNSSISFSQDGCVKQLCG</sequence>
<dbReference type="AlphaFoldDB" id="A0A4E0RWA2"/>
<organism evidence="2 3">
    <name type="scientific">Fasciola hepatica</name>
    <name type="common">Liver fluke</name>
    <dbReference type="NCBI Taxonomy" id="6192"/>
    <lineage>
        <taxon>Eukaryota</taxon>
        <taxon>Metazoa</taxon>
        <taxon>Spiralia</taxon>
        <taxon>Lophotrochozoa</taxon>
        <taxon>Platyhelminthes</taxon>
        <taxon>Trematoda</taxon>
        <taxon>Digenea</taxon>
        <taxon>Plagiorchiida</taxon>
        <taxon>Echinostomata</taxon>
        <taxon>Echinostomatoidea</taxon>
        <taxon>Fasciolidae</taxon>
        <taxon>Fasciola</taxon>
    </lineage>
</organism>